<proteinExistence type="predicted"/>
<name>A0A8J4WVC9_CLAMG</name>
<dbReference type="GO" id="GO:0003676">
    <property type="term" value="F:nucleic acid binding"/>
    <property type="evidence" value="ECO:0007669"/>
    <property type="project" value="InterPro"/>
</dbReference>
<dbReference type="SMART" id="SM00479">
    <property type="entry name" value="EXOIII"/>
    <property type="match status" value="1"/>
</dbReference>
<keyword evidence="2" id="KW-0540">Nuclease</keyword>
<dbReference type="EMBL" id="QNUK01000494">
    <property type="protein sequence ID" value="KAF5892532.1"/>
    <property type="molecule type" value="Genomic_DNA"/>
</dbReference>
<dbReference type="FunFam" id="3.30.420.10:FF:000007">
    <property type="entry name" value="Interferon-stimulated exonuclease gene 20"/>
    <property type="match status" value="1"/>
</dbReference>
<dbReference type="Proteomes" id="UP000727407">
    <property type="component" value="Unassembled WGS sequence"/>
</dbReference>
<evidence type="ECO:0000256" key="4">
    <source>
        <dbReference type="ARBA" id="ARBA00022839"/>
    </source>
</evidence>
<dbReference type="GO" id="GO:0004527">
    <property type="term" value="F:exonuclease activity"/>
    <property type="evidence" value="ECO:0007669"/>
    <property type="project" value="UniProtKB-KW"/>
</dbReference>
<feature type="domain" description="Exonuclease" evidence="6">
    <location>
        <begin position="102"/>
        <end position="267"/>
    </location>
</feature>
<evidence type="ECO:0000313" key="7">
    <source>
        <dbReference type="EMBL" id="KAF5892532.1"/>
    </source>
</evidence>
<dbReference type="InterPro" id="IPR047021">
    <property type="entry name" value="REXO1/3/4-like"/>
</dbReference>
<dbReference type="InterPro" id="IPR013520">
    <property type="entry name" value="Ribonucl_H"/>
</dbReference>
<evidence type="ECO:0000259" key="6">
    <source>
        <dbReference type="SMART" id="SM00479"/>
    </source>
</evidence>
<evidence type="ECO:0000256" key="2">
    <source>
        <dbReference type="ARBA" id="ARBA00022722"/>
    </source>
</evidence>
<evidence type="ECO:0000256" key="5">
    <source>
        <dbReference type="ARBA" id="ARBA00023242"/>
    </source>
</evidence>
<dbReference type="Pfam" id="PF00929">
    <property type="entry name" value="RNase_T"/>
    <property type="match status" value="1"/>
</dbReference>
<evidence type="ECO:0000256" key="3">
    <source>
        <dbReference type="ARBA" id="ARBA00022801"/>
    </source>
</evidence>
<dbReference type="PANTHER" id="PTHR12801">
    <property type="entry name" value="RNA EXONUCLEASE REXO1 / RECO3 FAMILY MEMBER-RELATED"/>
    <property type="match status" value="1"/>
</dbReference>
<dbReference type="OrthoDB" id="16516at2759"/>
<protein>
    <submittedName>
        <fullName evidence="7">Apoptosis-enhancing nuclease-like</fullName>
    </submittedName>
</protein>
<sequence>MESSSLCSVSAKTSRRHKVKKKSNCVMKCQKIRQELKRKQSEVLEHGCSWGGKRIKTLCSTSESECTGSLSDTWEVDSGFSSEFSPPASGRSSPCVGVHPSMLLSMDCEMVGTGPNGQFSELARCSLINYSGTVVYDKYVLPLRPVTDFRTRWSGIKEEHLINALPYEEARNEILQIIKGKVIIGHSLCHDFAVLEISIPDHMVRDTSSSHLLQQLYGATRGRMSLKKLASSLLNRRIQIGSTGHCSVEDALAALDLYKLVEEEWEKSLQPQFQNSDPATETFSLEHYMQDEYWPDSLTE</sequence>
<keyword evidence="8" id="KW-1185">Reference proteome</keyword>
<keyword evidence="5" id="KW-0539">Nucleus</keyword>
<organism evidence="7 8">
    <name type="scientific">Clarias magur</name>
    <name type="common">Asian catfish</name>
    <name type="synonym">Macropteronotus magur</name>
    <dbReference type="NCBI Taxonomy" id="1594786"/>
    <lineage>
        <taxon>Eukaryota</taxon>
        <taxon>Metazoa</taxon>
        <taxon>Chordata</taxon>
        <taxon>Craniata</taxon>
        <taxon>Vertebrata</taxon>
        <taxon>Euteleostomi</taxon>
        <taxon>Actinopterygii</taxon>
        <taxon>Neopterygii</taxon>
        <taxon>Teleostei</taxon>
        <taxon>Ostariophysi</taxon>
        <taxon>Siluriformes</taxon>
        <taxon>Clariidae</taxon>
        <taxon>Clarias</taxon>
    </lineage>
</organism>
<comment type="caution">
    <text evidence="7">The sequence shown here is derived from an EMBL/GenBank/DDBJ whole genome shotgun (WGS) entry which is preliminary data.</text>
</comment>
<gene>
    <name evidence="7" type="ORF">DAT39_017766</name>
</gene>
<dbReference type="GO" id="GO:0005730">
    <property type="term" value="C:nucleolus"/>
    <property type="evidence" value="ECO:0007669"/>
    <property type="project" value="UniProtKB-ARBA"/>
</dbReference>
<keyword evidence="3" id="KW-0378">Hydrolase</keyword>
<dbReference type="Gene3D" id="3.30.420.10">
    <property type="entry name" value="Ribonuclease H-like superfamily/Ribonuclease H"/>
    <property type="match status" value="1"/>
</dbReference>
<keyword evidence="4" id="KW-0269">Exonuclease</keyword>
<dbReference type="SUPFAM" id="SSF53098">
    <property type="entry name" value="Ribonuclease H-like"/>
    <property type="match status" value="1"/>
</dbReference>
<dbReference type="InterPro" id="IPR012337">
    <property type="entry name" value="RNaseH-like_sf"/>
</dbReference>
<dbReference type="PANTHER" id="PTHR12801:SF57">
    <property type="entry name" value="APOPTOSIS-ENHANCING NUCLEASE"/>
    <property type="match status" value="1"/>
</dbReference>
<dbReference type="AlphaFoldDB" id="A0A8J4WVC9"/>
<evidence type="ECO:0000256" key="1">
    <source>
        <dbReference type="ARBA" id="ARBA00004123"/>
    </source>
</evidence>
<accession>A0A8J4WVC9</accession>
<comment type="subcellular location">
    <subcellularLocation>
        <location evidence="1">Nucleus</location>
    </subcellularLocation>
</comment>
<evidence type="ECO:0000313" key="8">
    <source>
        <dbReference type="Proteomes" id="UP000727407"/>
    </source>
</evidence>
<reference evidence="7" key="1">
    <citation type="submission" date="2020-07" db="EMBL/GenBank/DDBJ databases">
        <title>Clarias magur genome sequencing, assembly and annotation.</title>
        <authorList>
            <person name="Kushwaha B."/>
            <person name="Kumar R."/>
            <person name="Das P."/>
            <person name="Joshi C.G."/>
            <person name="Kumar D."/>
            <person name="Nagpure N.S."/>
            <person name="Pandey M."/>
            <person name="Agarwal S."/>
            <person name="Srivastava S."/>
            <person name="Singh M."/>
            <person name="Sahoo L."/>
            <person name="Jayasankar P."/>
            <person name="Meher P.K."/>
            <person name="Koringa P.G."/>
            <person name="Iquebal M.A."/>
            <person name="Das S.P."/>
            <person name="Bit A."/>
            <person name="Patnaik S."/>
            <person name="Patel N."/>
            <person name="Shah T.M."/>
            <person name="Hinsu A."/>
            <person name="Jena J.K."/>
        </authorList>
    </citation>
    <scope>NUCLEOTIDE SEQUENCE</scope>
    <source>
        <strain evidence="7">CIFAMagur01</strain>
        <tissue evidence="7">Testis</tissue>
    </source>
</reference>
<dbReference type="InterPro" id="IPR036397">
    <property type="entry name" value="RNaseH_sf"/>
</dbReference>